<keyword evidence="2" id="KW-1185">Reference proteome</keyword>
<dbReference type="RefSeq" id="WP_270880989.1">
    <property type="nucleotide sequence ID" value="NZ_JAQFVF010000044.1"/>
</dbReference>
<dbReference type="Proteomes" id="UP001596044">
    <property type="component" value="Unassembled WGS sequence"/>
</dbReference>
<protein>
    <submittedName>
        <fullName evidence="1">Uncharacterized protein</fullName>
    </submittedName>
</protein>
<dbReference type="EMBL" id="JBHSMJ010000040">
    <property type="protein sequence ID" value="MFC5452012.1"/>
    <property type="molecule type" value="Genomic_DNA"/>
</dbReference>
<evidence type="ECO:0000313" key="1">
    <source>
        <dbReference type="EMBL" id="MFC5452012.1"/>
    </source>
</evidence>
<name>A0ABW0KH07_9BACL</name>
<organism evidence="1 2">
    <name type="scientific">Paenibacillus aestuarii</name>
    <dbReference type="NCBI Taxonomy" id="516965"/>
    <lineage>
        <taxon>Bacteria</taxon>
        <taxon>Bacillati</taxon>
        <taxon>Bacillota</taxon>
        <taxon>Bacilli</taxon>
        <taxon>Bacillales</taxon>
        <taxon>Paenibacillaceae</taxon>
        <taxon>Paenibacillus</taxon>
    </lineage>
</organism>
<accession>A0ABW0KH07</accession>
<reference evidence="2" key="1">
    <citation type="journal article" date="2019" name="Int. J. Syst. Evol. Microbiol.">
        <title>The Global Catalogue of Microorganisms (GCM) 10K type strain sequencing project: providing services to taxonomists for standard genome sequencing and annotation.</title>
        <authorList>
            <consortium name="The Broad Institute Genomics Platform"/>
            <consortium name="The Broad Institute Genome Sequencing Center for Infectious Disease"/>
            <person name="Wu L."/>
            <person name="Ma J."/>
        </authorList>
    </citation>
    <scope>NUCLEOTIDE SEQUENCE [LARGE SCALE GENOMIC DNA]</scope>
    <source>
        <strain evidence="2">KACC 11904</strain>
    </source>
</reference>
<gene>
    <name evidence="1" type="ORF">ACFPOG_27790</name>
</gene>
<sequence>MMRVLNLLLVCTAFFLLLVLAFNAESPGSAVSSTTTPNPNPMKQNQEQFARIQPAYYAETAK</sequence>
<evidence type="ECO:0000313" key="2">
    <source>
        <dbReference type="Proteomes" id="UP001596044"/>
    </source>
</evidence>
<proteinExistence type="predicted"/>
<comment type="caution">
    <text evidence="1">The sequence shown here is derived from an EMBL/GenBank/DDBJ whole genome shotgun (WGS) entry which is preliminary data.</text>
</comment>